<proteinExistence type="predicted"/>
<evidence type="ECO:0000313" key="1">
    <source>
        <dbReference type="EMBL" id="AKU94979.1"/>
    </source>
</evidence>
<dbReference type="KEGG" id="llu:AKJ09_01643"/>
<accession>A0A0K1PPC9</accession>
<gene>
    <name evidence="1" type="ORF">AKJ09_01643</name>
</gene>
<sequence length="48" mass="4952">MRTAAELAENVAPTRPHAGIESAAANLIAGPFASMMDRARDALAAKKS</sequence>
<organism evidence="1 2">
    <name type="scientific">Labilithrix luteola</name>
    <dbReference type="NCBI Taxonomy" id="1391654"/>
    <lineage>
        <taxon>Bacteria</taxon>
        <taxon>Pseudomonadati</taxon>
        <taxon>Myxococcota</taxon>
        <taxon>Polyangia</taxon>
        <taxon>Polyangiales</taxon>
        <taxon>Labilitrichaceae</taxon>
        <taxon>Labilithrix</taxon>
    </lineage>
</organism>
<protein>
    <submittedName>
        <fullName evidence="1">Uncharacterized protein</fullName>
    </submittedName>
</protein>
<evidence type="ECO:0000313" key="2">
    <source>
        <dbReference type="Proteomes" id="UP000064967"/>
    </source>
</evidence>
<keyword evidence="2" id="KW-1185">Reference proteome</keyword>
<dbReference type="AlphaFoldDB" id="A0A0K1PPC9"/>
<dbReference type="STRING" id="1391654.AKJ09_01643"/>
<name>A0A0K1PPC9_9BACT</name>
<dbReference type="EMBL" id="CP012333">
    <property type="protein sequence ID" value="AKU94979.1"/>
    <property type="molecule type" value="Genomic_DNA"/>
</dbReference>
<dbReference type="Proteomes" id="UP000064967">
    <property type="component" value="Chromosome"/>
</dbReference>
<reference evidence="1 2" key="1">
    <citation type="submission" date="2015-08" db="EMBL/GenBank/DDBJ databases">
        <authorList>
            <person name="Babu N.S."/>
            <person name="Beckwith C.J."/>
            <person name="Beseler K.G."/>
            <person name="Brison A."/>
            <person name="Carone J.V."/>
            <person name="Caskin T.P."/>
            <person name="Diamond M."/>
            <person name="Durham M.E."/>
            <person name="Foxe J.M."/>
            <person name="Go M."/>
            <person name="Henderson B.A."/>
            <person name="Jones I.B."/>
            <person name="McGettigan J.A."/>
            <person name="Micheletti S.J."/>
            <person name="Nasrallah M.E."/>
            <person name="Ortiz D."/>
            <person name="Piller C.R."/>
            <person name="Privatt S.R."/>
            <person name="Schneider S.L."/>
            <person name="Sharp S."/>
            <person name="Smith T.C."/>
            <person name="Stanton J.D."/>
            <person name="Ullery H.E."/>
            <person name="Wilson R.J."/>
            <person name="Serrano M.G."/>
            <person name="Buck G."/>
            <person name="Lee V."/>
            <person name="Wang Y."/>
            <person name="Carvalho R."/>
            <person name="Voegtly L."/>
            <person name="Shi R."/>
            <person name="Duckworth R."/>
            <person name="Johnson A."/>
            <person name="Loviza R."/>
            <person name="Walstead R."/>
            <person name="Shah Z."/>
            <person name="Kiflezghi M."/>
            <person name="Wade K."/>
            <person name="Ball S.L."/>
            <person name="Bradley K.W."/>
            <person name="Asai D.J."/>
            <person name="Bowman C.A."/>
            <person name="Russell D.A."/>
            <person name="Pope W.H."/>
            <person name="Jacobs-Sera D."/>
            <person name="Hendrix R.W."/>
            <person name="Hatfull G.F."/>
        </authorList>
    </citation>
    <scope>NUCLEOTIDE SEQUENCE [LARGE SCALE GENOMIC DNA]</scope>
    <source>
        <strain evidence="1 2">DSM 27648</strain>
    </source>
</reference>